<evidence type="ECO:0000256" key="2">
    <source>
        <dbReference type="ARBA" id="ARBA00004123"/>
    </source>
</evidence>
<evidence type="ECO:0000256" key="1">
    <source>
        <dbReference type="ARBA" id="ARBA00000900"/>
    </source>
</evidence>
<dbReference type="InterPro" id="IPR019474">
    <property type="entry name" value="Ub_conjug_fac_E4_core"/>
</dbReference>
<dbReference type="EMBL" id="HBGD01006729">
    <property type="protein sequence ID" value="CAD9082365.1"/>
    <property type="molecule type" value="Transcribed_RNA"/>
</dbReference>
<dbReference type="Gene3D" id="3.30.40.10">
    <property type="entry name" value="Zinc/RING finger domain, C3HC4 (zinc finger)"/>
    <property type="match status" value="1"/>
</dbReference>
<feature type="domain" description="U-box" evidence="12">
    <location>
        <begin position="1046"/>
        <end position="1120"/>
    </location>
</feature>
<keyword evidence="9" id="KW-0833">Ubl conjugation pathway</keyword>
<keyword evidence="10" id="KW-0539">Nucleus</keyword>
<organism evidence="13">
    <name type="scientific">Percolomonas cosmopolitus</name>
    <dbReference type="NCBI Taxonomy" id="63605"/>
    <lineage>
        <taxon>Eukaryota</taxon>
        <taxon>Discoba</taxon>
        <taxon>Heterolobosea</taxon>
        <taxon>Tetramitia</taxon>
        <taxon>Eutetramitia</taxon>
        <taxon>Percolomonadidae</taxon>
        <taxon>Percolomonas</taxon>
    </lineage>
</organism>
<keyword evidence="8" id="KW-0808">Transferase</keyword>
<dbReference type="GO" id="GO:0006511">
    <property type="term" value="P:ubiquitin-dependent protein catabolic process"/>
    <property type="evidence" value="ECO:0007669"/>
    <property type="project" value="InterPro"/>
</dbReference>
<dbReference type="GO" id="GO:0000151">
    <property type="term" value="C:ubiquitin ligase complex"/>
    <property type="evidence" value="ECO:0007669"/>
    <property type="project" value="InterPro"/>
</dbReference>
<feature type="compositionally biased region" description="Polar residues" evidence="11">
    <location>
        <begin position="115"/>
        <end position="124"/>
    </location>
</feature>
<evidence type="ECO:0000256" key="6">
    <source>
        <dbReference type="ARBA" id="ARBA00012483"/>
    </source>
</evidence>
<feature type="compositionally biased region" description="Polar residues" evidence="11">
    <location>
        <begin position="16"/>
        <end position="33"/>
    </location>
</feature>
<dbReference type="PROSITE" id="PS51698">
    <property type="entry name" value="U_BOX"/>
    <property type="match status" value="1"/>
</dbReference>
<evidence type="ECO:0000256" key="9">
    <source>
        <dbReference type="ARBA" id="ARBA00022786"/>
    </source>
</evidence>
<keyword evidence="7" id="KW-0963">Cytoplasm</keyword>
<evidence type="ECO:0000256" key="10">
    <source>
        <dbReference type="ARBA" id="ARBA00023242"/>
    </source>
</evidence>
<reference evidence="13" key="1">
    <citation type="submission" date="2021-01" db="EMBL/GenBank/DDBJ databases">
        <authorList>
            <person name="Corre E."/>
            <person name="Pelletier E."/>
            <person name="Niang G."/>
            <person name="Scheremetjew M."/>
            <person name="Finn R."/>
            <person name="Kale V."/>
            <person name="Holt S."/>
            <person name="Cochrane G."/>
            <person name="Meng A."/>
            <person name="Brown T."/>
            <person name="Cohen L."/>
        </authorList>
    </citation>
    <scope>NUCLEOTIDE SEQUENCE</scope>
    <source>
        <strain evidence="13">WS</strain>
    </source>
</reference>
<evidence type="ECO:0000256" key="5">
    <source>
        <dbReference type="ARBA" id="ARBA00007434"/>
    </source>
</evidence>
<dbReference type="SUPFAM" id="SSF57850">
    <property type="entry name" value="RING/U-box"/>
    <property type="match status" value="1"/>
</dbReference>
<dbReference type="PANTHER" id="PTHR13931:SF2">
    <property type="entry name" value="UBIQUITIN CONJUGATION FACTOR E4 B"/>
    <property type="match status" value="1"/>
</dbReference>
<feature type="compositionally biased region" description="Basic and acidic residues" evidence="11">
    <location>
        <begin position="43"/>
        <end position="54"/>
    </location>
</feature>
<name>A0A7S1KQX2_9EUKA</name>
<dbReference type="GO" id="GO:0036503">
    <property type="term" value="P:ERAD pathway"/>
    <property type="evidence" value="ECO:0007669"/>
    <property type="project" value="InterPro"/>
</dbReference>
<dbReference type="AlphaFoldDB" id="A0A7S1KQX2"/>
<accession>A0A7S1KQX2</accession>
<protein>
    <recommendedName>
        <fullName evidence="6">RING-type E3 ubiquitin transferase</fullName>
        <ecNumber evidence="6">2.3.2.27</ecNumber>
    </recommendedName>
</protein>
<feature type="compositionally biased region" description="Basic and acidic residues" evidence="11">
    <location>
        <begin position="66"/>
        <end position="84"/>
    </location>
</feature>
<gene>
    <name evidence="13" type="ORF">PCOS0759_LOCUS5605</name>
</gene>
<dbReference type="UniPathway" id="UPA00143"/>
<dbReference type="PANTHER" id="PTHR13931">
    <property type="entry name" value="UBIQUITINATION FACTOR E4"/>
    <property type="match status" value="1"/>
</dbReference>
<evidence type="ECO:0000256" key="4">
    <source>
        <dbReference type="ARBA" id="ARBA00004906"/>
    </source>
</evidence>
<proteinExistence type="inferred from homology"/>
<evidence type="ECO:0000313" key="13">
    <source>
        <dbReference type="EMBL" id="CAD9082365.1"/>
    </source>
</evidence>
<dbReference type="EC" id="2.3.2.27" evidence="6"/>
<dbReference type="GO" id="GO:0034450">
    <property type="term" value="F:ubiquitin-ubiquitin ligase activity"/>
    <property type="evidence" value="ECO:0007669"/>
    <property type="project" value="InterPro"/>
</dbReference>
<sequence>MSNLVRWVLGVDKSQDNTSDDNNQKDNTANSSDAPPEQVLSAEEIRRKRLERFQKKSPSGNGAKTSAEKEEKKSSLSSALKKENNSTAKSTPPTPSTPVTPKKSSTLKPEVAEYSNASSSPVNIIKQNQNKQVLAKTPPKSAFIPSSPSHGDAHSHHTKLSPEEKYVHETICRMMRVTLLSGDSTFVFLKRMATQERLHFDLSDVDFILYERAMQSDAPFFDYLVQVFSKANVEASELVEKKKKLPVEFRKNVLQQIQKCVVAYAGVYLLHPETIPSNEKVTTDAAFGVEKGAAILLKQLLLPPDDAGYVTHTFLNAFVEQHGNYLKGIFTSVFTQVSRNLRETTLNDTNWFPLFSRVELLSRIPEVAQVLVQHPLWIPPIPAPANNAFGMPPLSRGMTGKVMESRSLLGPFFALHATEKRTAEHFFGGGNTLSFSRSDVTSSQGLLRKQHKTVQDSLKNILLNLLRRKETRDEVLKWIATVLSSNETRNRMRDDMAHSSSDGFMFNFFAVMLRLSEPFLEKVDAQGNLKTDNVDALFPMMNDSVLMFKEDTKVLYSSQEAKEYVEKNQKEPVEFNFVTSCFYFTLRAMHLGFVKTFQKYSQKIKQHMEIQRAYDRMKQSGMSQHPQHQMEFAQIEKRFIQLRIERWTDESQLLDTDFLKYVFKYIRFESAFVLNLCGITKDLSVVPEDESQVPPQYAMQPESIIEDGFDTITFLGRLQPEALNLGSYDEMLVLCVALLKYGYFVKNPHIRAKIPELFQFFTPNSQTTSSTRMLLVHHPLTKTHLMSGLMKLYVDMESTGASNQFYDKFTPRFWIAVVMKSLWQYDYFRDAFKREAHMSDPHTFLKFFNMLLNDAIFLLDESLKMLNQIHEFEDDMKNNRIPQHQLQERSRQARDHTGQLQSYMMLARETVNMMRYLSRDFPEPFLRPEMAPRVASMLNYFLIHLAGDECQNLKVKNPEKYHFKPKELITQLTETYMNFSKYDEFVKAVAADERSYKPDIICIKVPSILSRIGTVTKSFIQDFENFGRLVDAKAREMAAEEEDYGDAPDEFLDGITYTLMEDPVKLPASGVVLDRSTIERHLLNDSTDPFNRSPLEVKDLLPQPELKTQIEEWKKSKKTS</sequence>
<feature type="region of interest" description="Disordered" evidence="11">
    <location>
        <begin position="1"/>
        <end position="124"/>
    </location>
</feature>
<dbReference type="GO" id="GO:0005737">
    <property type="term" value="C:cytoplasm"/>
    <property type="evidence" value="ECO:0007669"/>
    <property type="project" value="UniProtKB-SubCell"/>
</dbReference>
<dbReference type="CDD" id="cd16657">
    <property type="entry name" value="RING-Ubox_UBE4A"/>
    <property type="match status" value="1"/>
</dbReference>
<evidence type="ECO:0000256" key="7">
    <source>
        <dbReference type="ARBA" id="ARBA00022490"/>
    </source>
</evidence>
<dbReference type="GO" id="GO:0005634">
    <property type="term" value="C:nucleus"/>
    <property type="evidence" value="ECO:0007669"/>
    <property type="project" value="UniProtKB-SubCell"/>
</dbReference>
<comment type="catalytic activity">
    <reaction evidence="1">
        <text>S-ubiquitinyl-[E2 ubiquitin-conjugating enzyme]-L-cysteine + [acceptor protein]-L-lysine = [E2 ubiquitin-conjugating enzyme]-L-cysteine + N(6)-ubiquitinyl-[acceptor protein]-L-lysine.</text>
        <dbReference type="EC" id="2.3.2.27"/>
    </reaction>
</comment>
<feature type="compositionally biased region" description="Low complexity" evidence="11">
    <location>
        <begin position="99"/>
        <end position="109"/>
    </location>
</feature>
<dbReference type="InterPro" id="IPR003613">
    <property type="entry name" value="Ubox_domain"/>
</dbReference>
<evidence type="ECO:0000256" key="8">
    <source>
        <dbReference type="ARBA" id="ARBA00022679"/>
    </source>
</evidence>
<evidence type="ECO:0000259" key="12">
    <source>
        <dbReference type="PROSITE" id="PS51698"/>
    </source>
</evidence>
<comment type="similarity">
    <text evidence="5">Belongs to the ubiquitin conjugation factor E4 family.</text>
</comment>
<dbReference type="FunFam" id="3.30.40.10:FF:000055">
    <property type="entry name" value="Ubiquitin conjugation factor e4 a"/>
    <property type="match status" value="1"/>
</dbReference>
<comment type="pathway">
    <text evidence="4">Protein modification; protein ubiquitination.</text>
</comment>
<dbReference type="Pfam" id="PF04564">
    <property type="entry name" value="U-box"/>
    <property type="match status" value="1"/>
</dbReference>
<comment type="subcellular location">
    <subcellularLocation>
        <location evidence="3">Cytoplasm</location>
    </subcellularLocation>
    <subcellularLocation>
        <location evidence="2">Nucleus</location>
    </subcellularLocation>
</comment>
<evidence type="ECO:0000256" key="3">
    <source>
        <dbReference type="ARBA" id="ARBA00004496"/>
    </source>
</evidence>
<dbReference type="InterPro" id="IPR013083">
    <property type="entry name" value="Znf_RING/FYVE/PHD"/>
</dbReference>
<dbReference type="GO" id="GO:0000209">
    <property type="term" value="P:protein polyubiquitination"/>
    <property type="evidence" value="ECO:0007669"/>
    <property type="project" value="TreeGrafter"/>
</dbReference>
<dbReference type="Pfam" id="PF10408">
    <property type="entry name" value="Ufd2P_core"/>
    <property type="match status" value="1"/>
</dbReference>
<dbReference type="InterPro" id="IPR045132">
    <property type="entry name" value="UBE4"/>
</dbReference>
<evidence type="ECO:0000256" key="11">
    <source>
        <dbReference type="SAM" id="MobiDB-lite"/>
    </source>
</evidence>
<dbReference type="SMART" id="SM00504">
    <property type="entry name" value="Ubox"/>
    <property type="match status" value="1"/>
</dbReference>